<proteinExistence type="predicted"/>
<dbReference type="GO" id="GO:0016740">
    <property type="term" value="F:transferase activity"/>
    <property type="evidence" value="ECO:0007669"/>
    <property type="project" value="UniProtKB-KW"/>
</dbReference>
<dbReference type="InterPro" id="IPR001173">
    <property type="entry name" value="Glyco_trans_2-like"/>
</dbReference>
<accession>A0A850ENM4</accession>
<organism evidence="2 3">
    <name type="scientific">Paenibacillus agri</name>
    <dbReference type="NCBI Taxonomy" id="2744309"/>
    <lineage>
        <taxon>Bacteria</taxon>
        <taxon>Bacillati</taxon>
        <taxon>Bacillota</taxon>
        <taxon>Bacilli</taxon>
        <taxon>Bacillales</taxon>
        <taxon>Paenibacillaceae</taxon>
        <taxon>Paenibacillus</taxon>
    </lineage>
</organism>
<dbReference type="Proteomes" id="UP000564806">
    <property type="component" value="Unassembled WGS sequence"/>
</dbReference>
<dbReference type="Gene3D" id="3.90.550.10">
    <property type="entry name" value="Spore Coat Polysaccharide Biosynthesis Protein SpsA, Chain A"/>
    <property type="match status" value="1"/>
</dbReference>
<dbReference type="InterPro" id="IPR029044">
    <property type="entry name" value="Nucleotide-diphossugar_trans"/>
</dbReference>
<dbReference type="EMBL" id="JABWCS010000205">
    <property type="protein sequence ID" value="NUU60924.1"/>
    <property type="molecule type" value="Genomic_DNA"/>
</dbReference>
<evidence type="ECO:0000259" key="1">
    <source>
        <dbReference type="Pfam" id="PF00535"/>
    </source>
</evidence>
<evidence type="ECO:0000313" key="3">
    <source>
        <dbReference type="Proteomes" id="UP000564806"/>
    </source>
</evidence>
<feature type="domain" description="Glycosyltransferase 2-like" evidence="1">
    <location>
        <begin position="8"/>
        <end position="126"/>
    </location>
</feature>
<sequence>MGVSAALIVKDSERCMARCLDSILDAVDEVIVVDTGSSDRTIAIIESYQNKHDHVKLFQFDWIDDFSAARNYSLSKVTNDWVFVVDSDDVLPEQDQPKVRELVNKMSKTNEQAVFDIVYDNTIDGVITESIPNGYVRLFPAGLRYEDKIHEQISFGNLKRIQSDIHLLHDGYDFNIIDLKEKKKRNLNMLIESLKEDNENARLWLHLGREMSVVDKEKARRYLDIAETKAKSAELIKWIRHSKEDLK</sequence>
<gene>
    <name evidence="2" type="ORF">HPT30_11255</name>
</gene>
<dbReference type="AlphaFoldDB" id="A0A850ENM4"/>
<evidence type="ECO:0000313" key="2">
    <source>
        <dbReference type="EMBL" id="NUU60924.1"/>
    </source>
</evidence>
<keyword evidence="2" id="KW-0808">Transferase</keyword>
<dbReference type="Pfam" id="PF00535">
    <property type="entry name" value="Glycos_transf_2"/>
    <property type="match status" value="1"/>
</dbReference>
<dbReference type="PANTHER" id="PTHR43630:SF2">
    <property type="entry name" value="GLYCOSYLTRANSFERASE"/>
    <property type="match status" value="1"/>
</dbReference>
<reference evidence="2" key="1">
    <citation type="submission" date="2020-06" db="EMBL/GenBank/DDBJ databases">
        <title>Paenibacillus sp. nov., isolated from soil.</title>
        <authorList>
            <person name="Seo Y.L."/>
        </authorList>
    </citation>
    <scope>NUCLEOTIDE SEQUENCE [LARGE SCALE GENOMIC DNA]</scope>
    <source>
        <strain evidence="2">JW14</strain>
    </source>
</reference>
<comment type="caution">
    <text evidence="2">The sequence shown here is derived from an EMBL/GenBank/DDBJ whole genome shotgun (WGS) entry which is preliminary data.</text>
</comment>
<dbReference type="CDD" id="cd02511">
    <property type="entry name" value="Beta4Glucosyltransferase"/>
    <property type="match status" value="1"/>
</dbReference>
<dbReference type="SUPFAM" id="SSF53448">
    <property type="entry name" value="Nucleotide-diphospho-sugar transferases"/>
    <property type="match status" value="1"/>
</dbReference>
<dbReference type="PANTHER" id="PTHR43630">
    <property type="entry name" value="POLY-BETA-1,6-N-ACETYL-D-GLUCOSAMINE SYNTHASE"/>
    <property type="match status" value="1"/>
</dbReference>
<dbReference type="RefSeq" id="WP_175371481.1">
    <property type="nucleotide sequence ID" value="NZ_JABWCS010000205.1"/>
</dbReference>
<protein>
    <submittedName>
        <fullName evidence="2">Glycosyltransferase family 2 protein</fullName>
    </submittedName>
</protein>
<name>A0A850ENM4_9BACL</name>
<keyword evidence="3" id="KW-1185">Reference proteome</keyword>